<proteinExistence type="predicted"/>
<organism evidence="2">
    <name type="scientific">Timspurckia oligopyrenoides</name>
    <dbReference type="NCBI Taxonomy" id="708627"/>
    <lineage>
        <taxon>Eukaryota</taxon>
        <taxon>Rhodophyta</taxon>
        <taxon>Bangiophyceae</taxon>
        <taxon>Porphyridiales</taxon>
        <taxon>Porphyridiaceae</taxon>
        <taxon>Timspurckia</taxon>
    </lineage>
</organism>
<dbReference type="InterPro" id="IPR018962">
    <property type="entry name" value="DUF1995"/>
</dbReference>
<dbReference type="EMBL" id="HBFP01011644">
    <property type="protein sequence ID" value="CAD8824015.1"/>
    <property type="molecule type" value="Transcribed_RNA"/>
</dbReference>
<gene>
    <name evidence="2" type="ORF">TOLI1172_LOCUS8414</name>
</gene>
<feature type="domain" description="DUF1995" evidence="1">
    <location>
        <begin position="97"/>
        <end position="310"/>
    </location>
</feature>
<accession>A0A7S1EUB2</accession>
<sequence>MNRYTGGTAQLNFIDGSVILRSHSRSIRFHSSCFPCTTFNTAITNHRHRLLSCGTTDDILQNNAVTPQQRQQSYNQSSHADSDWENTAREMDVLSQTIEHALGCAQDEVAHALRQNRLRLLVELPMGRARSYTQGFAPFRARYAHSTVLAINCAAQLFKGARIHLVIGHEPDVYQDTSEWIARRDLLDEFEHEAYSASEYDVILIVAASHKQMESVSRLIQNCNQTARSNETAVILFNCFLETELNDIPFVAKKQNNNNNNNLHRMHSDGFEVVYYCRAYRKTGAVLKRGVDSVWHLFVESKLFEYHWVCVRTDRDDDVEEWFPSADNLERAIRAKGIHRGVPWSYFSKPNGWKNAGFWPFMMMAFPFVTPLVAADIDALKTYQGAPIIQQKNGILGFQLDL</sequence>
<protein>
    <recommendedName>
        <fullName evidence="1">DUF1995 domain-containing protein</fullName>
    </recommendedName>
</protein>
<evidence type="ECO:0000259" key="1">
    <source>
        <dbReference type="Pfam" id="PF09353"/>
    </source>
</evidence>
<name>A0A7S1EUB2_9RHOD</name>
<dbReference type="AlphaFoldDB" id="A0A7S1EUB2"/>
<evidence type="ECO:0000313" key="2">
    <source>
        <dbReference type="EMBL" id="CAD8824015.1"/>
    </source>
</evidence>
<dbReference type="Pfam" id="PF09353">
    <property type="entry name" value="DUF1995"/>
    <property type="match status" value="1"/>
</dbReference>
<reference evidence="2" key="1">
    <citation type="submission" date="2021-01" db="EMBL/GenBank/DDBJ databases">
        <authorList>
            <person name="Corre E."/>
            <person name="Pelletier E."/>
            <person name="Niang G."/>
            <person name="Scheremetjew M."/>
            <person name="Finn R."/>
            <person name="Kale V."/>
            <person name="Holt S."/>
            <person name="Cochrane G."/>
            <person name="Meng A."/>
            <person name="Brown T."/>
            <person name="Cohen L."/>
        </authorList>
    </citation>
    <scope>NUCLEOTIDE SEQUENCE</scope>
    <source>
        <strain evidence="2">CCMP3278</strain>
    </source>
</reference>